<sequence>MAKAQGSSSFLLVHKQTRLLARGSMDAVFRRSHVVSGKEVSETSKRIEVRLGGKKMLLRSSSTPILGSLLSSSQFFSEIPINAFQHHPSSLERTTSSPSFLRAISCRISPISDPSDLDPSTAIRRTRSEGNINGLLHQKSPKPPSSTGNSFLEQAPKTEEDQMGHDKQPNEADVSFLSEKQIPSVDKNAGQRVHWAPQPLFLARGLGIDRLGSGFLNLSGNGSDFVGTDGQDGIHTVKTKYGGEGNQIEAYYKRMVEDNPTNPMILRNYAQFLYQVAEPENN</sequence>
<accession>A0A835PV76</accession>
<feature type="region of interest" description="Disordered" evidence="1">
    <location>
        <begin position="129"/>
        <end position="152"/>
    </location>
</feature>
<name>A0A835PV76_VANPL</name>
<gene>
    <name evidence="2" type="ORF">HPP92_022174</name>
</gene>
<dbReference type="OrthoDB" id="1926212at2759"/>
<proteinExistence type="predicted"/>
<organism evidence="2 3">
    <name type="scientific">Vanilla planifolia</name>
    <name type="common">Vanilla</name>
    <dbReference type="NCBI Taxonomy" id="51239"/>
    <lineage>
        <taxon>Eukaryota</taxon>
        <taxon>Viridiplantae</taxon>
        <taxon>Streptophyta</taxon>
        <taxon>Embryophyta</taxon>
        <taxon>Tracheophyta</taxon>
        <taxon>Spermatophyta</taxon>
        <taxon>Magnoliopsida</taxon>
        <taxon>Liliopsida</taxon>
        <taxon>Asparagales</taxon>
        <taxon>Orchidaceae</taxon>
        <taxon>Vanilloideae</taxon>
        <taxon>Vanilleae</taxon>
        <taxon>Vanilla</taxon>
    </lineage>
</organism>
<dbReference type="EMBL" id="JADCNM010000012">
    <property type="protein sequence ID" value="KAG0459046.1"/>
    <property type="molecule type" value="Genomic_DNA"/>
</dbReference>
<dbReference type="AlphaFoldDB" id="A0A835PV76"/>
<evidence type="ECO:0000313" key="3">
    <source>
        <dbReference type="Proteomes" id="UP000639772"/>
    </source>
</evidence>
<protein>
    <submittedName>
        <fullName evidence="2">Uncharacterized protein</fullName>
    </submittedName>
</protein>
<evidence type="ECO:0000256" key="1">
    <source>
        <dbReference type="SAM" id="MobiDB-lite"/>
    </source>
</evidence>
<evidence type="ECO:0000313" key="2">
    <source>
        <dbReference type="EMBL" id="KAG0459046.1"/>
    </source>
</evidence>
<reference evidence="2 3" key="1">
    <citation type="journal article" date="2020" name="Nat. Food">
        <title>A phased Vanilla planifolia genome enables genetic improvement of flavour and production.</title>
        <authorList>
            <person name="Hasing T."/>
            <person name="Tang H."/>
            <person name="Brym M."/>
            <person name="Khazi F."/>
            <person name="Huang T."/>
            <person name="Chambers A.H."/>
        </authorList>
    </citation>
    <scope>NUCLEOTIDE SEQUENCE [LARGE SCALE GENOMIC DNA]</scope>
    <source>
        <tissue evidence="2">Leaf</tissue>
    </source>
</reference>
<dbReference type="Proteomes" id="UP000639772">
    <property type="component" value="Chromosome 12"/>
</dbReference>
<comment type="caution">
    <text evidence="2">The sequence shown here is derived from an EMBL/GenBank/DDBJ whole genome shotgun (WGS) entry which is preliminary data.</text>
</comment>